<dbReference type="InterPro" id="IPR001466">
    <property type="entry name" value="Beta-lactam-related"/>
</dbReference>
<feature type="transmembrane region" description="Helical" evidence="1">
    <location>
        <begin position="473"/>
        <end position="501"/>
    </location>
</feature>
<evidence type="ECO:0000259" key="3">
    <source>
        <dbReference type="Pfam" id="PF00144"/>
    </source>
</evidence>
<evidence type="ECO:0000313" key="4">
    <source>
        <dbReference type="EMBL" id="KAB7728069.1"/>
    </source>
</evidence>
<evidence type="ECO:0000256" key="1">
    <source>
        <dbReference type="SAM" id="Phobius"/>
    </source>
</evidence>
<feature type="signal peptide" evidence="2">
    <location>
        <begin position="1"/>
        <end position="19"/>
    </location>
</feature>
<keyword evidence="5" id="KW-1185">Reference proteome</keyword>
<accession>A0A7J5TV89</accession>
<dbReference type="PANTHER" id="PTHR46825">
    <property type="entry name" value="D-ALANYL-D-ALANINE-CARBOXYPEPTIDASE/ENDOPEPTIDASE AMPH"/>
    <property type="match status" value="1"/>
</dbReference>
<dbReference type="InterPro" id="IPR012338">
    <property type="entry name" value="Beta-lactam/transpept-like"/>
</dbReference>
<feature type="transmembrane region" description="Helical" evidence="1">
    <location>
        <begin position="546"/>
        <end position="566"/>
    </location>
</feature>
<dbReference type="Proteomes" id="UP000488299">
    <property type="component" value="Unassembled WGS sequence"/>
</dbReference>
<dbReference type="SUPFAM" id="SSF56601">
    <property type="entry name" value="beta-lactamase/transpeptidase-like"/>
    <property type="match status" value="1"/>
</dbReference>
<comment type="caution">
    <text evidence="4">The sequence shown here is derived from an EMBL/GenBank/DDBJ whole genome shotgun (WGS) entry which is preliminary data.</text>
</comment>
<keyword evidence="1" id="KW-0472">Membrane</keyword>
<name>A0A7J5TV89_9BACT</name>
<gene>
    <name evidence="4" type="ORF">F5984_20165</name>
</gene>
<dbReference type="Gene3D" id="3.40.710.10">
    <property type="entry name" value="DD-peptidase/beta-lactamase superfamily"/>
    <property type="match status" value="1"/>
</dbReference>
<feature type="chain" id="PRO_5029851024" evidence="2">
    <location>
        <begin position="20"/>
        <end position="604"/>
    </location>
</feature>
<dbReference type="GO" id="GO:0016787">
    <property type="term" value="F:hydrolase activity"/>
    <property type="evidence" value="ECO:0007669"/>
    <property type="project" value="UniProtKB-KW"/>
</dbReference>
<keyword evidence="4" id="KW-0378">Hydrolase</keyword>
<dbReference type="RefSeq" id="WP_152126018.1">
    <property type="nucleotide sequence ID" value="NZ_WELI01000009.1"/>
</dbReference>
<feature type="domain" description="Beta-lactamase-related" evidence="3">
    <location>
        <begin position="26"/>
        <end position="353"/>
    </location>
</feature>
<dbReference type="InterPro" id="IPR050491">
    <property type="entry name" value="AmpC-like"/>
</dbReference>
<dbReference type="PANTHER" id="PTHR46825:SF9">
    <property type="entry name" value="BETA-LACTAMASE-RELATED DOMAIN-CONTAINING PROTEIN"/>
    <property type="match status" value="1"/>
</dbReference>
<evidence type="ECO:0000313" key="5">
    <source>
        <dbReference type="Proteomes" id="UP000488299"/>
    </source>
</evidence>
<proteinExistence type="predicted"/>
<protein>
    <submittedName>
        <fullName evidence="4">Serine hydrolase</fullName>
    </submittedName>
</protein>
<keyword evidence="2" id="KW-0732">Signal</keyword>
<dbReference type="EMBL" id="WELI01000009">
    <property type="protein sequence ID" value="KAB7728069.1"/>
    <property type="molecule type" value="Genomic_DNA"/>
</dbReference>
<sequence length="604" mass="67132">MTRYYALLFFLLLAGVTQAQSPVLLRQQLQQVLDEEKLVGAVWTTVDSAGQITVGCAGYRNKPAGQRLSPTDRVHVGSITKTVLAMGLLRLATEGKIRLDAPLSRYLPDLPMQNPWAKTHPVRVGHLLDHTAGLEDLRLWHMFSAEATPNTPLTEVFRRDPSVLQVRTRPGSAFAYSNIGYTLAAMVIEAVTGGRYETYLDAQLLKPLGMTRSTFQFVSQQADPTLAYGHLDNGEVVAALPIFLRPSTQLTTTAHDMGVLMRFLMSDGTLGGQPFIDPALLAQLGKPVGTDAARQGLASGYRLGLVTRDRYGVVGLAHSGNMVGYNAMLYLFPRQKKAFFITHNMDSETANYDRSNQVLVSYLNLPRPTPPSPNAQLPNGFAEWAGYYLPIVPKFEPLALLDRYTNVLQVRVQAQEIRIEPMQKEAFRLDYVGHRLFRAEGRQLPSTVFFRNDDGQMMLVADGRTPFVKTSGVWVWGVWLSLSLGLVGLFWLLLSGFVQWFRLGMSVRYRPIVWAWLGILLLLVPVPLLATQSFTTWGDFTAGSGLLALVTALLPLCLLLAGWRLWRSGFASFGTKLDGLAVLLSLQAVGLLVYWHLIPFRLWI</sequence>
<dbReference type="Pfam" id="PF00144">
    <property type="entry name" value="Beta-lactamase"/>
    <property type="match status" value="1"/>
</dbReference>
<feature type="transmembrane region" description="Helical" evidence="1">
    <location>
        <begin position="578"/>
        <end position="598"/>
    </location>
</feature>
<organism evidence="4 5">
    <name type="scientific">Rudanella paleaurantiibacter</name>
    <dbReference type="NCBI Taxonomy" id="2614655"/>
    <lineage>
        <taxon>Bacteria</taxon>
        <taxon>Pseudomonadati</taxon>
        <taxon>Bacteroidota</taxon>
        <taxon>Cytophagia</taxon>
        <taxon>Cytophagales</taxon>
        <taxon>Cytophagaceae</taxon>
        <taxon>Rudanella</taxon>
    </lineage>
</organism>
<dbReference type="AlphaFoldDB" id="A0A7J5TV89"/>
<reference evidence="4 5" key="1">
    <citation type="submission" date="2019-10" db="EMBL/GenBank/DDBJ databases">
        <title>Rudanella paleaurantiibacter sp. nov., isolated from sludge.</title>
        <authorList>
            <person name="Xu S.Q."/>
        </authorList>
    </citation>
    <scope>NUCLEOTIDE SEQUENCE [LARGE SCALE GENOMIC DNA]</scope>
    <source>
        <strain evidence="4 5">HX-22-17</strain>
    </source>
</reference>
<feature type="transmembrane region" description="Helical" evidence="1">
    <location>
        <begin position="513"/>
        <end position="534"/>
    </location>
</feature>
<evidence type="ECO:0000256" key="2">
    <source>
        <dbReference type="SAM" id="SignalP"/>
    </source>
</evidence>
<keyword evidence="1" id="KW-1133">Transmembrane helix</keyword>
<keyword evidence="1" id="KW-0812">Transmembrane</keyword>